<dbReference type="Proteomes" id="UP001345827">
    <property type="component" value="Unassembled WGS sequence"/>
</dbReference>
<keyword evidence="1" id="KW-0812">Transmembrane</keyword>
<dbReference type="EMBL" id="JAXLQG010000020">
    <property type="protein sequence ID" value="KAK5530172.1"/>
    <property type="molecule type" value="Genomic_DNA"/>
</dbReference>
<keyword evidence="1" id="KW-0472">Membrane</keyword>
<organism evidence="2 3">
    <name type="scientific">Vermiconidia calcicola</name>
    <dbReference type="NCBI Taxonomy" id="1690605"/>
    <lineage>
        <taxon>Eukaryota</taxon>
        <taxon>Fungi</taxon>
        <taxon>Dikarya</taxon>
        <taxon>Ascomycota</taxon>
        <taxon>Pezizomycotina</taxon>
        <taxon>Dothideomycetes</taxon>
        <taxon>Dothideomycetidae</taxon>
        <taxon>Mycosphaerellales</taxon>
        <taxon>Extremaceae</taxon>
        <taxon>Vermiconidia</taxon>
    </lineage>
</organism>
<name>A0AAV9PW17_9PEZI</name>
<protein>
    <recommendedName>
        <fullName evidence="4">Transmembrane protein</fullName>
    </recommendedName>
</protein>
<feature type="transmembrane region" description="Helical" evidence="1">
    <location>
        <begin position="88"/>
        <end position="107"/>
    </location>
</feature>
<feature type="transmembrane region" description="Helical" evidence="1">
    <location>
        <begin position="119"/>
        <end position="144"/>
    </location>
</feature>
<keyword evidence="1" id="KW-1133">Transmembrane helix</keyword>
<feature type="transmembrane region" description="Helical" evidence="1">
    <location>
        <begin position="56"/>
        <end position="76"/>
    </location>
</feature>
<feature type="transmembrane region" description="Helical" evidence="1">
    <location>
        <begin position="164"/>
        <end position="182"/>
    </location>
</feature>
<comment type="caution">
    <text evidence="2">The sequence shown here is derived from an EMBL/GenBank/DDBJ whole genome shotgun (WGS) entry which is preliminary data.</text>
</comment>
<keyword evidence="3" id="KW-1185">Reference proteome</keyword>
<evidence type="ECO:0008006" key="4">
    <source>
        <dbReference type="Google" id="ProtNLM"/>
    </source>
</evidence>
<evidence type="ECO:0000313" key="3">
    <source>
        <dbReference type="Proteomes" id="UP001345827"/>
    </source>
</evidence>
<proteinExistence type="predicted"/>
<dbReference type="AlphaFoldDB" id="A0AAV9PW17"/>
<accession>A0AAV9PW17</accession>
<evidence type="ECO:0000256" key="1">
    <source>
        <dbReference type="SAM" id="Phobius"/>
    </source>
</evidence>
<sequence>MHFCLSSAHLLPDHNPVIICFNKHHRPQPEQMKLNKPITASMATNIMLTQALRLSFFYFAIVFMCGALFGSARVPFLQPTLGTRYAELLEMPLMLFVIWQSAQLTINRLEQKNGANNQYLTPVLIGTLAFLWLVGVELATTAILQGGWWNGIRVYFVARDVIAGPVYALAVLSYAIMPWYIWRCQNNQTKWTIEFDGSVDEDEGWF</sequence>
<reference evidence="2 3" key="1">
    <citation type="submission" date="2023-06" db="EMBL/GenBank/DDBJ databases">
        <title>Black Yeasts Isolated from many extreme environments.</title>
        <authorList>
            <person name="Coleine C."/>
            <person name="Stajich J.E."/>
            <person name="Selbmann L."/>
        </authorList>
    </citation>
    <scope>NUCLEOTIDE SEQUENCE [LARGE SCALE GENOMIC DNA]</scope>
    <source>
        <strain evidence="2 3">CCFEE 5887</strain>
    </source>
</reference>
<gene>
    <name evidence="2" type="ORF">LTR25_009418</name>
</gene>
<evidence type="ECO:0000313" key="2">
    <source>
        <dbReference type="EMBL" id="KAK5530172.1"/>
    </source>
</evidence>